<sequence>MPIFNYKCKACGIECELLVPRFDSEAECPKCGSADLEKLPSRFAAVLNKGPRSCANRDVCPSAHKCGGSCGCGGH</sequence>
<protein>
    <submittedName>
        <fullName evidence="2">Zinc ribbon domain-containing protein</fullName>
    </submittedName>
</protein>
<feature type="domain" description="Putative regulatory protein FmdB zinc ribbon" evidence="1">
    <location>
        <begin position="1"/>
        <end position="41"/>
    </location>
</feature>
<dbReference type="Proteomes" id="UP000435649">
    <property type="component" value="Unassembled WGS sequence"/>
</dbReference>
<comment type="caution">
    <text evidence="2">The sequence shown here is derived from an EMBL/GenBank/DDBJ whole genome shotgun (WGS) entry which is preliminary data.</text>
</comment>
<accession>A0A844FZ94</accession>
<dbReference type="RefSeq" id="WP_106054843.1">
    <property type="nucleotide sequence ID" value="NZ_CALXOB010000031.1"/>
</dbReference>
<evidence type="ECO:0000313" key="2">
    <source>
        <dbReference type="EMBL" id="MST96042.1"/>
    </source>
</evidence>
<proteinExistence type="predicted"/>
<organism evidence="2 3">
    <name type="scientific">Victivallis lenta</name>
    <dbReference type="NCBI Taxonomy" id="2606640"/>
    <lineage>
        <taxon>Bacteria</taxon>
        <taxon>Pseudomonadati</taxon>
        <taxon>Lentisphaerota</taxon>
        <taxon>Lentisphaeria</taxon>
        <taxon>Victivallales</taxon>
        <taxon>Victivallaceae</taxon>
        <taxon>Victivallis</taxon>
    </lineage>
</organism>
<keyword evidence="3" id="KW-1185">Reference proteome</keyword>
<dbReference type="AlphaFoldDB" id="A0A844FZ94"/>
<evidence type="ECO:0000259" key="1">
    <source>
        <dbReference type="SMART" id="SM00834"/>
    </source>
</evidence>
<evidence type="ECO:0000313" key="3">
    <source>
        <dbReference type="Proteomes" id="UP000435649"/>
    </source>
</evidence>
<gene>
    <name evidence="2" type="ORF">FYJ85_03155</name>
</gene>
<dbReference type="NCBIfam" id="TIGR02605">
    <property type="entry name" value="CxxC_CxxC_SSSS"/>
    <property type="match status" value="1"/>
</dbReference>
<reference evidence="2 3" key="1">
    <citation type="submission" date="2019-08" db="EMBL/GenBank/DDBJ databases">
        <title>In-depth cultivation of the pig gut microbiome towards novel bacterial diversity and tailored functional studies.</title>
        <authorList>
            <person name="Wylensek D."/>
            <person name="Hitch T.C.A."/>
            <person name="Clavel T."/>
        </authorList>
    </citation>
    <scope>NUCLEOTIDE SEQUENCE [LARGE SCALE GENOMIC DNA]</scope>
    <source>
        <strain evidence="2 3">BBE-744-WT-12</strain>
    </source>
</reference>
<dbReference type="Pfam" id="PF09723">
    <property type="entry name" value="Zn_ribbon_8"/>
    <property type="match status" value="1"/>
</dbReference>
<dbReference type="EMBL" id="VUNS01000002">
    <property type="protein sequence ID" value="MST96042.1"/>
    <property type="molecule type" value="Genomic_DNA"/>
</dbReference>
<dbReference type="SMART" id="SM00834">
    <property type="entry name" value="CxxC_CXXC_SSSS"/>
    <property type="match status" value="1"/>
</dbReference>
<dbReference type="InterPro" id="IPR013429">
    <property type="entry name" value="Regulatory_FmdB_Zinc_ribbon"/>
</dbReference>
<name>A0A844FZ94_9BACT</name>